<organism evidence="2 3">
    <name type="scientific">Theobroma cacao</name>
    <name type="common">Cacao</name>
    <name type="synonym">Cocoa</name>
    <dbReference type="NCBI Taxonomy" id="3641"/>
    <lineage>
        <taxon>Eukaryota</taxon>
        <taxon>Viridiplantae</taxon>
        <taxon>Streptophyta</taxon>
        <taxon>Embryophyta</taxon>
        <taxon>Tracheophyta</taxon>
        <taxon>Spermatophyta</taxon>
        <taxon>Magnoliopsida</taxon>
        <taxon>eudicotyledons</taxon>
        <taxon>Gunneridae</taxon>
        <taxon>Pentapetalae</taxon>
        <taxon>rosids</taxon>
        <taxon>malvids</taxon>
        <taxon>Malvales</taxon>
        <taxon>Malvaceae</taxon>
        <taxon>Byttnerioideae</taxon>
        <taxon>Theobroma</taxon>
    </lineage>
</organism>
<dbReference type="HOGENOM" id="CLU_2417630_0_0_1"/>
<evidence type="ECO:0000313" key="3">
    <source>
        <dbReference type="Proteomes" id="UP000026915"/>
    </source>
</evidence>
<sequence>MPASRVGEWKWALDHLRIQVSSSRSHKNVMPPNKSHQSCNGARDDKNHTRINAPTHFLCSRQKLKTIQQNSVQNAKHCPNKMTPSNVVFPRV</sequence>
<keyword evidence="3" id="KW-1185">Reference proteome</keyword>
<evidence type="ECO:0000256" key="1">
    <source>
        <dbReference type="SAM" id="MobiDB-lite"/>
    </source>
</evidence>
<dbReference type="Proteomes" id="UP000026915">
    <property type="component" value="Chromosome 4"/>
</dbReference>
<reference evidence="2 3" key="1">
    <citation type="journal article" date="2013" name="Genome Biol.">
        <title>The genome sequence of the most widely cultivated cacao type and its use to identify candidate genes regulating pod color.</title>
        <authorList>
            <person name="Motamayor J.C."/>
            <person name="Mockaitis K."/>
            <person name="Schmutz J."/>
            <person name="Haiminen N."/>
            <person name="Iii D.L."/>
            <person name="Cornejo O."/>
            <person name="Findley S.D."/>
            <person name="Zheng P."/>
            <person name="Utro F."/>
            <person name="Royaert S."/>
            <person name="Saski C."/>
            <person name="Jenkins J."/>
            <person name="Podicheti R."/>
            <person name="Zhao M."/>
            <person name="Scheffler B.E."/>
            <person name="Stack J.C."/>
            <person name="Feltus F.A."/>
            <person name="Mustiga G.M."/>
            <person name="Amores F."/>
            <person name="Phillips W."/>
            <person name="Marelli J.P."/>
            <person name="May G.D."/>
            <person name="Shapiro H."/>
            <person name="Ma J."/>
            <person name="Bustamante C.D."/>
            <person name="Schnell R.J."/>
            <person name="Main D."/>
            <person name="Gilbert D."/>
            <person name="Parida L."/>
            <person name="Kuhn D.N."/>
        </authorList>
    </citation>
    <scope>NUCLEOTIDE SEQUENCE [LARGE SCALE GENOMIC DNA]</scope>
    <source>
        <strain evidence="3">cv. Matina 1-6</strain>
    </source>
</reference>
<feature type="region of interest" description="Disordered" evidence="1">
    <location>
        <begin position="72"/>
        <end position="92"/>
    </location>
</feature>
<feature type="region of interest" description="Disordered" evidence="1">
    <location>
        <begin position="22"/>
        <end position="49"/>
    </location>
</feature>
<dbReference type="EMBL" id="CM001882">
    <property type="protein sequence ID" value="EOY05084.1"/>
    <property type="molecule type" value="Genomic_DNA"/>
</dbReference>
<protein>
    <submittedName>
        <fullName evidence="2">Uncharacterized protein</fullName>
    </submittedName>
</protein>
<evidence type="ECO:0000313" key="2">
    <source>
        <dbReference type="EMBL" id="EOY05084.1"/>
    </source>
</evidence>
<dbReference type="Gramene" id="EOY05084">
    <property type="protein sequence ID" value="EOY05084"/>
    <property type="gene ID" value="TCM_020179"/>
</dbReference>
<dbReference type="AlphaFoldDB" id="A0A061ERZ5"/>
<accession>A0A061ERZ5</accession>
<name>A0A061ERZ5_THECC</name>
<proteinExistence type="predicted"/>
<gene>
    <name evidence="2" type="ORF">TCM_020179</name>
</gene>
<dbReference type="InParanoid" id="A0A061ERZ5"/>